<gene>
    <name evidence="5" type="ORF">SAMN03003324_02384</name>
</gene>
<dbReference type="PROSITE" id="PS50987">
    <property type="entry name" value="HTH_ARSR_2"/>
    <property type="match status" value="1"/>
</dbReference>
<proteinExistence type="predicted"/>
<evidence type="ECO:0000256" key="3">
    <source>
        <dbReference type="ARBA" id="ARBA00023163"/>
    </source>
</evidence>
<name>A0A1I2FZG0_9SPHI</name>
<dbReference type="InterPro" id="IPR011991">
    <property type="entry name" value="ArsR-like_HTH"/>
</dbReference>
<dbReference type="SUPFAM" id="SSF46785">
    <property type="entry name" value="Winged helix' DNA-binding domain"/>
    <property type="match status" value="1"/>
</dbReference>
<protein>
    <submittedName>
        <fullName evidence="5">Regulatory protein, arsR family</fullName>
    </submittedName>
</protein>
<keyword evidence="3" id="KW-0804">Transcription</keyword>
<evidence type="ECO:0000256" key="2">
    <source>
        <dbReference type="ARBA" id="ARBA00023125"/>
    </source>
</evidence>
<dbReference type="EMBL" id="FONS01000005">
    <property type="protein sequence ID" value="SFF10197.1"/>
    <property type="molecule type" value="Genomic_DNA"/>
</dbReference>
<dbReference type="PRINTS" id="PR00778">
    <property type="entry name" value="HTHARSR"/>
</dbReference>
<dbReference type="InterPro" id="IPR036388">
    <property type="entry name" value="WH-like_DNA-bd_sf"/>
</dbReference>
<keyword evidence="1" id="KW-0805">Transcription regulation</keyword>
<dbReference type="SMART" id="SM00418">
    <property type="entry name" value="HTH_ARSR"/>
    <property type="match status" value="1"/>
</dbReference>
<dbReference type="STRING" id="34086.SAMN04488084_104303"/>
<dbReference type="CDD" id="cd00090">
    <property type="entry name" value="HTH_ARSR"/>
    <property type="match status" value="1"/>
</dbReference>
<evidence type="ECO:0000313" key="5">
    <source>
        <dbReference type="EMBL" id="SFF10197.1"/>
    </source>
</evidence>
<dbReference type="InterPro" id="IPR036390">
    <property type="entry name" value="WH_DNA-bd_sf"/>
</dbReference>
<organism evidence="5 6">
    <name type="scientific">Pedobacter antarcticus</name>
    <dbReference type="NCBI Taxonomy" id="34086"/>
    <lineage>
        <taxon>Bacteria</taxon>
        <taxon>Pseudomonadati</taxon>
        <taxon>Bacteroidota</taxon>
        <taxon>Sphingobacteriia</taxon>
        <taxon>Sphingobacteriales</taxon>
        <taxon>Sphingobacteriaceae</taxon>
        <taxon>Pedobacter</taxon>
    </lineage>
</organism>
<dbReference type="AlphaFoldDB" id="A0A1I2FZG0"/>
<dbReference type="PANTHER" id="PTHR33154:SF15">
    <property type="entry name" value="REGULATORY PROTEIN ARSR"/>
    <property type="match status" value="1"/>
</dbReference>
<dbReference type="GO" id="GO:0003677">
    <property type="term" value="F:DNA binding"/>
    <property type="evidence" value="ECO:0007669"/>
    <property type="project" value="UniProtKB-KW"/>
</dbReference>
<dbReference type="Proteomes" id="UP000183129">
    <property type="component" value="Unassembled WGS sequence"/>
</dbReference>
<reference evidence="5 6" key="1">
    <citation type="submission" date="2016-10" db="EMBL/GenBank/DDBJ databases">
        <authorList>
            <person name="de Groot N.N."/>
        </authorList>
    </citation>
    <scope>NUCLEOTIDE SEQUENCE [LARGE SCALE GENOMIC DNA]</scope>
    <source>
        <strain evidence="5 6">ATCC 51969</strain>
    </source>
</reference>
<evidence type="ECO:0000256" key="1">
    <source>
        <dbReference type="ARBA" id="ARBA00023015"/>
    </source>
</evidence>
<feature type="domain" description="HTH arsR-type" evidence="4">
    <location>
        <begin position="31"/>
        <end position="126"/>
    </location>
</feature>
<evidence type="ECO:0000313" key="6">
    <source>
        <dbReference type="Proteomes" id="UP000183129"/>
    </source>
</evidence>
<dbReference type="InterPro" id="IPR051081">
    <property type="entry name" value="HTH_MetalResp_TranReg"/>
</dbReference>
<evidence type="ECO:0000259" key="4">
    <source>
        <dbReference type="PROSITE" id="PS50987"/>
    </source>
</evidence>
<accession>A0A1I2FZG0</accession>
<dbReference type="Pfam" id="PF01022">
    <property type="entry name" value="HTH_5"/>
    <property type="match status" value="1"/>
</dbReference>
<dbReference type="InterPro" id="IPR001845">
    <property type="entry name" value="HTH_ArsR_DNA-bd_dom"/>
</dbReference>
<dbReference type="PANTHER" id="PTHR33154">
    <property type="entry name" value="TRANSCRIPTIONAL REGULATOR, ARSR FAMILY"/>
    <property type="match status" value="1"/>
</dbReference>
<dbReference type="GO" id="GO:0003700">
    <property type="term" value="F:DNA-binding transcription factor activity"/>
    <property type="evidence" value="ECO:0007669"/>
    <property type="project" value="InterPro"/>
</dbReference>
<keyword evidence="2" id="KW-0238">DNA-binding</keyword>
<dbReference type="Gene3D" id="1.10.10.10">
    <property type="entry name" value="Winged helix-like DNA-binding domain superfamily/Winged helix DNA-binding domain"/>
    <property type="match status" value="1"/>
</dbReference>
<sequence>MPPDVSQKNLDISIKHRNIAIYIMGLTKTEIFTAEQNQLATLLKAMAHPARIAILQRILKSDTCICGDLVEELGLAQATISQHLKELKNAGIIQGTIEGVSVCYCIHPENWKTMENLIGGFLNSYKGIDSCC</sequence>
<dbReference type="NCBIfam" id="NF033788">
    <property type="entry name" value="HTH_metalloreg"/>
    <property type="match status" value="1"/>
</dbReference>